<dbReference type="PROSITE" id="PS51404">
    <property type="entry name" value="DYP_PEROXIDASE"/>
    <property type="match status" value="1"/>
</dbReference>
<evidence type="ECO:0000256" key="1">
    <source>
        <dbReference type="ARBA" id="ARBA00001970"/>
    </source>
</evidence>
<gene>
    <name evidence="8" type="ORF">HD594_002231</name>
</gene>
<dbReference type="RefSeq" id="WP_184751036.1">
    <property type="nucleotide sequence ID" value="NZ_BAAAJR010000005.1"/>
</dbReference>
<evidence type="ECO:0000256" key="6">
    <source>
        <dbReference type="ARBA" id="ARBA00025737"/>
    </source>
</evidence>
<evidence type="ECO:0000259" key="7">
    <source>
        <dbReference type="Pfam" id="PF21105"/>
    </source>
</evidence>
<evidence type="ECO:0000256" key="2">
    <source>
        <dbReference type="ARBA" id="ARBA00022559"/>
    </source>
</evidence>
<keyword evidence="5" id="KW-0408">Iron</keyword>
<dbReference type="GO" id="GO:0005829">
    <property type="term" value="C:cytosol"/>
    <property type="evidence" value="ECO:0007669"/>
    <property type="project" value="TreeGrafter"/>
</dbReference>
<accession>A0A7X0FQN0</accession>
<dbReference type="EMBL" id="JACHML010000001">
    <property type="protein sequence ID" value="MBB6391918.1"/>
    <property type="molecule type" value="Genomic_DNA"/>
</dbReference>
<dbReference type="Proteomes" id="UP000537775">
    <property type="component" value="Unassembled WGS sequence"/>
</dbReference>
<comment type="cofactor">
    <cofactor evidence="1">
        <name>heme b</name>
        <dbReference type="ChEBI" id="CHEBI:60344"/>
    </cofactor>
</comment>
<dbReference type="InterPro" id="IPR006314">
    <property type="entry name" value="Dyp_peroxidase"/>
</dbReference>
<feature type="domain" description="DyP dimeric alpha+beta barrel" evidence="7">
    <location>
        <begin position="22"/>
        <end position="152"/>
    </location>
</feature>
<dbReference type="Pfam" id="PF21105">
    <property type="entry name" value="DyP_N"/>
    <property type="match status" value="1"/>
</dbReference>
<keyword evidence="4" id="KW-0560">Oxidoreductase</keyword>
<dbReference type="PANTHER" id="PTHR30521">
    <property type="entry name" value="DEFERROCHELATASE/PEROXIDASE"/>
    <property type="match status" value="1"/>
</dbReference>
<dbReference type="GO" id="GO:0020037">
    <property type="term" value="F:heme binding"/>
    <property type="evidence" value="ECO:0007669"/>
    <property type="project" value="InterPro"/>
</dbReference>
<organism evidence="8 9">
    <name type="scientific">Microbacterium thalassium</name>
    <dbReference type="NCBI Taxonomy" id="362649"/>
    <lineage>
        <taxon>Bacteria</taxon>
        <taxon>Bacillati</taxon>
        <taxon>Actinomycetota</taxon>
        <taxon>Actinomycetes</taxon>
        <taxon>Micrococcales</taxon>
        <taxon>Microbacteriaceae</taxon>
        <taxon>Microbacterium</taxon>
    </lineage>
</organism>
<evidence type="ECO:0000313" key="8">
    <source>
        <dbReference type="EMBL" id="MBB6391918.1"/>
    </source>
</evidence>
<protein>
    <submittedName>
        <fullName evidence="8">Dyp-type peroxidase family</fullName>
    </submittedName>
</protein>
<evidence type="ECO:0000256" key="5">
    <source>
        <dbReference type="ARBA" id="ARBA00023004"/>
    </source>
</evidence>
<evidence type="ECO:0000256" key="3">
    <source>
        <dbReference type="ARBA" id="ARBA00022723"/>
    </source>
</evidence>
<dbReference type="SUPFAM" id="SSF54909">
    <property type="entry name" value="Dimeric alpha+beta barrel"/>
    <property type="match status" value="1"/>
</dbReference>
<keyword evidence="2 8" id="KW-0575">Peroxidase</keyword>
<dbReference type="AlphaFoldDB" id="A0A7X0FQN0"/>
<dbReference type="InterPro" id="IPR011008">
    <property type="entry name" value="Dimeric_a/b-barrel"/>
</dbReference>
<dbReference type="PANTHER" id="PTHR30521:SF5">
    <property type="entry name" value="BLR4509 PROTEIN"/>
    <property type="match status" value="1"/>
</dbReference>
<dbReference type="GO" id="GO:0046872">
    <property type="term" value="F:metal ion binding"/>
    <property type="evidence" value="ECO:0007669"/>
    <property type="project" value="UniProtKB-KW"/>
</dbReference>
<sequence>MLGRPENLPARSVEPATIDLGDIQGNVLRGYTMPAAAYVFLTIVDAPRARALLRRVLPLVQTAELWDATPEHAVNVAFSHEGLRAMGVTEDVLASFPEVFSEGIAPRAERLGDTGTSAPSEWEFSDPHALLTVCAVDTESLESVLAELRAFEAEGAVEFVHIMHTLDRTTGHDHFGFFDGVSQPAIAGAGVRSRRGDGQPDGNGGWREVATGEVLLGYPDEDGRLPEAPAAPFERNGTFVVVRKLAMDVAGFRRFVRDAGYPGGPDKLAAKMVGRWPDGTPLAISPEAPDAAISADPERINDFAYDDDPEGLRCPVGAHVRRSNPRDSKGFFHGRLTNRHRMVRRGRSYGTPLDEDRLDDDGTERGLMFVSFQTDIWRQFETVQALWMNDGDPLGVGADKDFLASGDDDGGKMTIPGHPPFFLKPLPRFVTTRGGAYLFQPSMSALRWLGDLA</sequence>
<name>A0A7X0FQN0_9MICO</name>
<dbReference type="InterPro" id="IPR049509">
    <property type="entry name" value="DyP_N"/>
</dbReference>
<dbReference type="GO" id="GO:0004601">
    <property type="term" value="F:peroxidase activity"/>
    <property type="evidence" value="ECO:0007669"/>
    <property type="project" value="UniProtKB-KW"/>
</dbReference>
<keyword evidence="9" id="KW-1185">Reference proteome</keyword>
<proteinExistence type="inferred from homology"/>
<comment type="similarity">
    <text evidence="6">Belongs to the DyP-type peroxidase family.</text>
</comment>
<comment type="caution">
    <text evidence="8">The sequence shown here is derived from an EMBL/GenBank/DDBJ whole genome shotgun (WGS) entry which is preliminary data.</text>
</comment>
<evidence type="ECO:0000256" key="4">
    <source>
        <dbReference type="ARBA" id="ARBA00023002"/>
    </source>
</evidence>
<evidence type="ECO:0000313" key="9">
    <source>
        <dbReference type="Proteomes" id="UP000537775"/>
    </source>
</evidence>
<dbReference type="NCBIfam" id="TIGR01413">
    <property type="entry name" value="Dyp_perox_fam"/>
    <property type="match status" value="1"/>
</dbReference>
<reference evidence="8 9" key="1">
    <citation type="submission" date="2020-08" db="EMBL/GenBank/DDBJ databases">
        <title>Sequencing the genomes of 1000 actinobacteria strains.</title>
        <authorList>
            <person name="Klenk H.-P."/>
        </authorList>
    </citation>
    <scope>NUCLEOTIDE SEQUENCE [LARGE SCALE GENOMIC DNA]</scope>
    <source>
        <strain evidence="8 9">DSM 12511</strain>
    </source>
</reference>
<keyword evidence="3" id="KW-0479">Metal-binding</keyword>